<comment type="subcellular location">
    <subcellularLocation>
        <location evidence="1">Cell membrane</location>
        <topology evidence="1">Multi-pass membrane protein</topology>
    </subcellularLocation>
</comment>
<feature type="transmembrane region" description="Helical" evidence="6">
    <location>
        <begin position="342"/>
        <end position="365"/>
    </location>
</feature>
<dbReference type="PROSITE" id="PS51257">
    <property type="entry name" value="PROKAR_LIPOPROTEIN"/>
    <property type="match status" value="1"/>
</dbReference>
<feature type="transmembrane region" description="Helical" evidence="6">
    <location>
        <begin position="21"/>
        <end position="41"/>
    </location>
</feature>
<feature type="domain" description="ABC3 transporter permease C-terminal" evidence="7">
    <location>
        <begin position="297"/>
        <end position="414"/>
    </location>
</feature>
<feature type="transmembrane region" description="Helical" evidence="6">
    <location>
        <begin position="684"/>
        <end position="705"/>
    </location>
</feature>
<dbReference type="PANTHER" id="PTHR30572">
    <property type="entry name" value="MEMBRANE COMPONENT OF TRANSPORTER-RELATED"/>
    <property type="match status" value="1"/>
</dbReference>
<feature type="transmembrane region" description="Helical" evidence="6">
    <location>
        <begin position="764"/>
        <end position="787"/>
    </location>
</feature>
<evidence type="ECO:0000259" key="8">
    <source>
        <dbReference type="Pfam" id="PF12704"/>
    </source>
</evidence>
<evidence type="ECO:0000313" key="10">
    <source>
        <dbReference type="Proteomes" id="UP000241964"/>
    </source>
</evidence>
<evidence type="ECO:0000259" key="7">
    <source>
        <dbReference type="Pfam" id="PF02687"/>
    </source>
</evidence>
<comment type="caution">
    <text evidence="9">The sequence shown here is derived from an EMBL/GenBank/DDBJ whole genome shotgun (WGS) entry which is preliminary data.</text>
</comment>
<protein>
    <submittedName>
        <fullName evidence="9">ABC-type antimicrobial peptide transport system permease subunit</fullName>
    </submittedName>
</protein>
<feature type="domain" description="MacB-like periplasmic core" evidence="8">
    <location>
        <begin position="20"/>
        <end position="247"/>
    </location>
</feature>
<keyword evidence="4 6" id="KW-1133">Transmembrane helix</keyword>
<evidence type="ECO:0000256" key="5">
    <source>
        <dbReference type="ARBA" id="ARBA00023136"/>
    </source>
</evidence>
<keyword evidence="10" id="KW-1185">Reference proteome</keyword>
<dbReference type="InterPro" id="IPR025857">
    <property type="entry name" value="MacB_PCD"/>
</dbReference>
<dbReference type="GO" id="GO:0005886">
    <property type="term" value="C:plasma membrane"/>
    <property type="evidence" value="ECO:0007669"/>
    <property type="project" value="UniProtKB-SubCell"/>
</dbReference>
<feature type="transmembrane region" description="Helical" evidence="6">
    <location>
        <begin position="437"/>
        <end position="456"/>
    </location>
</feature>
<evidence type="ECO:0000256" key="6">
    <source>
        <dbReference type="SAM" id="Phobius"/>
    </source>
</evidence>
<feature type="transmembrane region" description="Helical" evidence="6">
    <location>
        <begin position="291"/>
        <end position="313"/>
    </location>
</feature>
<dbReference type="InterPro" id="IPR003838">
    <property type="entry name" value="ABC3_permease_C"/>
</dbReference>
<dbReference type="PANTHER" id="PTHR30572:SF18">
    <property type="entry name" value="ABC-TYPE MACROLIDE FAMILY EXPORT SYSTEM PERMEASE COMPONENT 2"/>
    <property type="match status" value="1"/>
</dbReference>
<dbReference type="InterPro" id="IPR050250">
    <property type="entry name" value="Macrolide_Exporter_MacB"/>
</dbReference>
<gene>
    <name evidence="9" type="ORF">CLV60_106341</name>
</gene>
<feature type="transmembrane region" description="Helical" evidence="6">
    <location>
        <begin position="385"/>
        <end position="416"/>
    </location>
</feature>
<evidence type="ECO:0000256" key="2">
    <source>
        <dbReference type="ARBA" id="ARBA00022475"/>
    </source>
</evidence>
<keyword evidence="3 6" id="KW-0812">Transmembrane</keyword>
<keyword evidence="5 6" id="KW-0472">Membrane</keyword>
<dbReference type="EMBL" id="PYAS01000006">
    <property type="protein sequence ID" value="PSL28738.1"/>
    <property type="molecule type" value="Genomic_DNA"/>
</dbReference>
<dbReference type="GO" id="GO:0022857">
    <property type="term" value="F:transmembrane transporter activity"/>
    <property type="evidence" value="ECO:0007669"/>
    <property type="project" value="TreeGrafter"/>
</dbReference>
<evidence type="ECO:0000256" key="3">
    <source>
        <dbReference type="ARBA" id="ARBA00022692"/>
    </source>
</evidence>
<dbReference type="RefSeq" id="WP_106596170.1">
    <property type="nucleotide sequence ID" value="NZ_PYAS01000006.1"/>
</dbReference>
<dbReference type="Proteomes" id="UP000241964">
    <property type="component" value="Unassembled WGS sequence"/>
</dbReference>
<organism evidence="9 10">
    <name type="scientific">Dyadobacter jiangsuensis</name>
    <dbReference type="NCBI Taxonomy" id="1591085"/>
    <lineage>
        <taxon>Bacteria</taxon>
        <taxon>Pseudomonadati</taxon>
        <taxon>Bacteroidota</taxon>
        <taxon>Cytophagia</taxon>
        <taxon>Cytophagales</taxon>
        <taxon>Spirosomataceae</taxon>
        <taxon>Dyadobacter</taxon>
    </lineage>
</organism>
<feature type="domain" description="ABC3 transporter permease C-terminal" evidence="7">
    <location>
        <begin position="684"/>
        <end position="797"/>
    </location>
</feature>
<sequence length="804" mass="90003">MIKNYLTTSFRNLRRNWNFTLINITGLTLSLACCLLIFFTVRYELSFDGHHKNADRLYRLLNHSLEDGEKGFNAGIQLPALAALRNDFPEIRNQVTCTYGLRETLITVTQGSEKKKFSDPGYNIAFIGPEYFGMFDYKWLKGSPSQALKNPGSVVLTEGQALRYFGKADPIGKSIRVRNQMDFVVTGIVADPPATTNLPFTTMLSFASLKEFGAFTNWDDWVSTYGGGQVYLMLPQNVSEAQFEQQLLTFNKKYREPKEDKRVKFVLQPVKDIHFATKTGNYASRSISKGMIWAMSLVGVFILITACVNFVNLATAQALRRSREVGVRKVLGSTRGQLLRQYFSETGIITVFSVLLALVSAQLLLPYIANILNIQTRDVVFFQDPSILLCCVVLTVATTFLAGFYPALVVSGYQPILALKGKMRTAGGGQSNLRKGLIVLQFSISQVILIGTLIAYSQMRYFSTLDLGFEKDEIVTIAIPDQAEGKLEALREEVRAIPGVKSVAYSAFTPMSRSNWQTGFRYENDAEDLDFTVVMRPADTAYFNTYGLKLAAGRMYLSADTIREYVVNEAFAKKMGFKNPEGIIGKRLTIGGGGSKLPVVGVVKNFNTYTLHQEIIPCVMTTMRNNYQTLSVKLDKNAGLEQINRIEKLWAAAFPDYLFKYTFYDQTLDSFYEKEAKFFSLFKILSFIAIFIGCLGLYGVVAFMAESRTKEMGIRKAIGASAMNIFGLFSIDFIKLVVIALVIASPIAWYFMNEWLQDFSYKVSISWWLFIVAGIAAVAIALVTISFQSVKAAMTNPVKALRSE</sequence>
<feature type="transmembrane region" description="Helical" evidence="6">
    <location>
        <begin position="726"/>
        <end position="752"/>
    </location>
</feature>
<dbReference type="AlphaFoldDB" id="A0A2P8G438"/>
<evidence type="ECO:0000313" key="9">
    <source>
        <dbReference type="EMBL" id="PSL28738.1"/>
    </source>
</evidence>
<keyword evidence="2" id="KW-1003">Cell membrane</keyword>
<accession>A0A2P8G438</accession>
<dbReference type="OrthoDB" id="5933722at2"/>
<evidence type="ECO:0000256" key="4">
    <source>
        <dbReference type="ARBA" id="ARBA00022989"/>
    </source>
</evidence>
<name>A0A2P8G438_9BACT</name>
<feature type="domain" description="MacB-like periplasmic core" evidence="8">
    <location>
        <begin position="467"/>
        <end position="644"/>
    </location>
</feature>
<proteinExistence type="predicted"/>
<reference evidence="9 10" key="1">
    <citation type="submission" date="2018-03" db="EMBL/GenBank/DDBJ databases">
        <title>Genomic Encyclopedia of Archaeal and Bacterial Type Strains, Phase II (KMG-II): from individual species to whole genera.</title>
        <authorList>
            <person name="Goeker M."/>
        </authorList>
    </citation>
    <scope>NUCLEOTIDE SEQUENCE [LARGE SCALE GENOMIC DNA]</scope>
    <source>
        <strain evidence="9 10">DSM 29057</strain>
    </source>
</reference>
<dbReference type="Pfam" id="PF12704">
    <property type="entry name" value="MacB_PCD"/>
    <property type="match status" value="2"/>
</dbReference>
<evidence type="ECO:0000256" key="1">
    <source>
        <dbReference type="ARBA" id="ARBA00004651"/>
    </source>
</evidence>
<dbReference type="Pfam" id="PF02687">
    <property type="entry name" value="FtsX"/>
    <property type="match status" value="2"/>
</dbReference>